<dbReference type="EMBL" id="VLIF01000026">
    <property type="protein sequence ID" value="NAO78962.1"/>
    <property type="molecule type" value="Genomic_DNA"/>
</dbReference>
<proteinExistence type="predicted"/>
<dbReference type="AlphaFoldDB" id="A0A6B2B6X0"/>
<accession>A0A6B2B6X0</accession>
<reference evidence="1" key="1">
    <citation type="journal article" date="2020" name="Phytopathology">
        <title>Zucchini vein clearing disease is caused by several lineages within Pseudomonas syringae species complex.</title>
        <authorList>
            <person name="Lacault C."/>
            <person name="Briand M."/>
            <person name="Jacques M.A."/>
            <person name="Darrasse A."/>
        </authorList>
    </citation>
    <scope>NUCLEOTIDE SEQUENCE</scope>
    <source>
        <strain evidence="1">P123</strain>
    </source>
</reference>
<comment type="caution">
    <text evidence="1">The sequence shown here is derived from an EMBL/GenBank/DDBJ whole genome shotgun (WGS) entry which is preliminary data.</text>
</comment>
<name>A0A6B2B6X0_PSESX</name>
<sequence>MLRILRNARDGHLPINDIHVLTATSPVQQGLSRRERMRPCRPWIRFTARPAPHSPPRVISMVD</sequence>
<organism evidence="1">
    <name type="scientific">Pseudomonas syringae</name>
    <dbReference type="NCBI Taxonomy" id="317"/>
    <lineage>
        <taxon>Bacteria</taxon>
        <taxon>Pseudomonadati</taxon>
        <taxon>Pseudomonadota</taxon>
        <taxon>Gammaproteobacteria</taxon>
        <taxon>Pseudomonadales</taxon>
        <taxon>Pseudomonadaceae</taxon>
        <taxon>Pseudomonas</taxon>
    </lineage>
</organism>
<gene>
    <name evidence="1" type="ORF">PspP123CL_24105</name>
</gene>
<protein>
    <submittedName>
        <fullName evidence="1">Protein GbcA</fullName>
    </submittedName>
</protein>
<evidence type="ECO:0000313" key="1">
    <source>
        <dbReference type="EMBL" id="NAO78962.1"/>
    </source>
</evidence>